<name>A0AAN6RR74_9PEZI</name>
<evidence type="ECO:0000313" key="2">
    <source>
        <dbReference type="Proteomes" id="UP001303889"/>
    </source>
</evidence>
<protein>
    <submittedName>
        <fullName evidence="1">Uncharacterized protein</fullName>
    </submittedName>
</protein>
<gene>
    <name evidence="1" type="ORF">C8A05DRAFT_17648</name>
</gene>
<dbReference type="Proteomes" id="UP001303889">
    <property type="component" value="Unassembled WGS sequence"/>
</dbReference>
<dbReference type="AlphaFoldDB" id="A0AAN6RR74"/>
<reference evidence="1" key="2">
    <citation type="submission" date="2023-05" db="EMBL/GenBank/DDBJ databases">
        <authorList>
            <consortium name="Lawrence Berkeley National Laboratory"/>
            <person name="Steindorff A."/>
            <person name="Hensen N."/>
            <person name="Bonometti L."/>
            <person name="Westerberg I."/>
            <person name="Brannstrom I.O."/>
            <person name="Guillou S."/>
            <person name="Cros-Aarteil S."/>
            <person name="Calhoun S."/>
            <person name="Haridas S."/>
            <person name="Kuo A."/>
            <person name="Mondo S."/>
            <person name="Pangilinan J."/>
            <person name="Riley R."/>
            <person name="Labutti K."/>
            <person name="Andreopoulos B."/>
            <person name="Lipzen A."/>
            <person name="Chen C."/>
            <person name="Yanf M."/>
            <person name="Daum C."/>
            <person name="Ng V."/>
            <person name="Clum A."/>
            <person name="Ohm R."/>
            <person name="Martin F."/>
            <person name="Silar P."/>
            <person name="Natvig D."/>
            <person name="Lalanne C."/>
            <person name="Gautier V."/>
            <person name="Ament-Velasquez S.L."/>
            <person name="Kruys A."/>
            <person name="Hutchinson M.I."/>
            <person name="Powell A.J."/>
            <person name="Barry K."/>
            <person name="Miller A.N."/>
            <person name="Grigoriev I.V."/>
            <person name="Debuchy R."/>
            <person name="Gladieux P."/>
            <person name="Thoren M.H."/>
            <person name="Johannesson H."/>
        </authorList>
    </citation>
    <scope>NUCLEOTIDE SEQUENCE</scope>
    <source>
        <strain evidence="1">CBS 103.79</strain>
    </source>
</reference>
<reference evidence="1" key="1">
    <citation type="journal article" date="2023" name="Mol. Phylogenet. Evol.">
        <title>Genome-scale phylogeny and comparative genomics of the fungal order Sordariales.</title>
        <authorList>
            <person name="Hensen N."/>
            <person name="Bonometti L."/>
            <person name="Westerberg I."/>
            <person name="Brannstrom I.O."/>
            <person name="Guillou S."/>
            <person name="Cros-Aarteil S."/>
            <person name="Calhoun S."/>
            <person name="Haridas S."/>
            <person name="Kuo A."/>
            <person name="Mondo S."/>
            <person name="Pangilinan J."/>
            <person name="Riley R."/>
            <person name="LaButti K."/>
            <person name="Andreopoulos B."/>
            <person name="Lipzen A."/>
            <person name="Chen C."/>
            <person name="Yan M."/>
            <person name="Daum C."/>
            <person name="Ng V."/>
            <person name="Clum A."/>
            <person name="Steindorff A."/>
            <person name="Ohm R.A."/>
            <person name="Martin F."/>
            <person name="Silar P."/>
            <person name="Natvig D.O."/>
            <person name="Lalanne C."/>
            <person name="Gautier V."/>
            <person name="Ament-Velasquez S.L."/>
            <person name="Kruys A."/>
            <person name="Hutchinson M.I."/>
            <person name="Powell A.J."/>
            <person name="Barry K."/>
            <person name="Miller A.N."/>
            <person name="Grigoriev I.V."/>
            <person name="Debuchy R."/>
            <person name="Gladieux P."/>
            <person name="Hiltunen Thoren M."/>
            <person name="Johannesson H."/>
        </authorList>
    </citation>
    <scope>NUCLEOTIDE SEQUENCE</scope>
    <source>
        <strain evidence="1">CBS 103.79</strain>
    </source>
</reference>
<keyword evidence="2" id="KW-1185">Reference proteome</keyword>
<accession>A0AAN6RR74</accession>
<feature type="non-terminal residue" evidence="1">
    <location>
        <position position="1"/>
    </location>
</feature>
<organism evidence="1 2">
    <name type="scientific">Staphylotrichum tortipilum</name>
    <dbReference type="NCBI Taxonomy" id="2831512"/>
    <lineage>
        <taxon>Eukaryota</taxon>
        <taxon>Fungi</taxon>
        <taxon>Dikarya</taxon>
        <taxon>Ascomycota</taxon>
        <taxon>Pezizomycotina</taxon>
        <taxon>Sordariomycetes</taxon>
        <taxon>Sordariomycetidae</taxon>
        <taxon>Sordariales</taxon>
        <taxon>Chaetomiaceae</taxon>
        <taxon>Staphylotrichum</taxon>
    </lineage>
</organism>
<sequence>SGRPFVITDPNPPIRYRDLYLLVQTLSATPFRTLALPPALMVLASYPVEWYTLVRARWALLGKVLPPLHGEVKHLQPGIFSICTHLVASNGVAERGVEEGGLGFRGVVTTLEGMVQEVVEWNREHQGRGGGAMDRKAYLNSVSLADEIAKAAAAVQAVASGE</sequence>
<evidence type="ECO:0000313" key="1">
    <source>
        <dbReference type="EMBL" id="KAK3899990.1"/>
    </source>
</evidence>
<dbReference type="EMBL" id="MU855716">
    <property type="protein sequence ID" value="KAK3899990.1"/>
    <property type="molecule type" value="Genomic_DNA"/>
</dbReference>
<comment type="caution">
    <text evidence="1">The sequence shown here is derived from an EMBL/GenBank/DDBJ whole genome shotgun (WGS) entry which is preliminary data.</text>
</comment>
<proteinExistence type="predicted"/>